<evidence type="ECO:0000313" key="2">
    <source>
        <dbReference type="EMBL" id="KAF6081898.1"/>
    </source>
</evidence>
<comment type="caution">
    <text evidence="2">The sequence shown here is derived from an EMBL/GenBank/DDBJ whole genome shotgun (WGS) entry which is preliminary data.</text>
</comment>
<evidence type="ECO:0000256" key="1">
    <source>
        <dbReference type="SAM" id="MobiDB-lite"/>
    </source>
</evidence>
<accession>A0A833YWH5</accession>
<organism evidence="2 3">
    <name type="scientific">Phyllostomus discolor</name>
    <name type="common">pale spear-nosed bat</name>
    <dbReference type="NCBI Taxonomy" id="89673"/>
    <lineage>
        <taxon>Eukaryota</taxon>
        <taxon>Metazoa</taxon>
        <taxon>Chordata</taxon>
        <taxon>Craniata</taxon>
        <taxon>Vertebrata</taxon>
        <taxon>Euteleostomi</taxon>
        <taxon>Mammalia</taxon>
        <taxon>Eutheria</taxon>
        <taxon>Laurasiatheria</taxon>
        <taxon>Chiroptera</taxon>
        <taxon>Yangochiroptera</taxon>
        <taxon>Phyllostomidae</taxon>
        <taxon>Phyllostominae</taxon>
        <taxon>Phyllostomus</taxon>
    </lineage>
</organism>
<proteinExistence type="predicted"/>
<dbReference type="Proteomes" id="UP000664940">
    <property type="component" value="Unassembled WGS sequence"/>
</dbReference>
<feature type="region of interest" description="Disordered" evidence="1">
    <location>
        <begin position="32"/>
        <end position="51"/>
    </location>
</feature>
<protein>
    <submittedName>
        <fullName evidence="2">Uncharacterized protein</fullName>
    </submittedName>
</protein>
<name>A0A833YWH5_9CHIR</name>
<dbReference type="EMBL" id="JABVXQ010000013">
    <property type="protein sequence ID" value="KAF6081898.1"/>
    <property type="molecule type" value="Genomic_DNA"/>
</dbReference>
<dbReference type="AlphaFoldDB" id="A0A833YWH5"/>
<evidence type="ECO:0000313" key="3">
    <source>
        <dbReference type="Proteomes" id="UP000664940"/>
    </source>
</evidence>
<sequence>MLFFPSARVPHSPKLPKPQDAACLLRESLSGASHAPAAPLPPAGRPSASAPFWGMRRRFDEPCLEPGAALRPSAAEFRSPALVSLRRAVWALGWQQGHIWGTESEALRSPLLAGCECVLLVGAPRSQGQGKLQS</sequence>
<gene>
    <name evidence="2" type="ORF">HJG60_008889</name>
</gene>
<reference evidence="2 3" key="1">
    <citation type="journal article" date="2020" name="Nature">
        <title>Six reference-quality genomes reveal evolution of bat adaptations.</title>
        <authorList>
            <person name="Jebb D."/>
            <person name="Huang Z."/>
            <person name="Pippel M."/>
            <person name="Hughes G.M."/>
            <person name="Lavrichenko K."/>
            <person name="Devanna P."/>
            <person name="Winkler S."/>
            <person name="Jermiin L.S."/>
            <person name="Skirmuntt E.C."/>
            <person name="Katzourakis A."/>
            <person name="Burkitt-Gray L."/>
            <person name="Ray D.A."/>
            <person name="Sullivan K.A.M."/>
            <person name="Roscito J.G."/>
            <person name="Kirilenko B.M."/>
            <person name="Davalos L.M."/>
            <person name="Corthals A.P."/>
            <person name="Power M.L."/>
            <person name="Jones G."/>
            <person name="Ransome R.D."/>
            <person name="Dechmann D.K.N."/>
            <person name="Locatelli A.G."/>
            <person name="Puechmaille S.J."/>
            <person name="Fedrigo O."/>
            <person name="Jarvis E.D."/>
            <person name="Hiller M."/>
            <person name="Vernes S.C."/>
            <person name="Myers E.W."/>
            <person name="Teeling E.C."/>
        </authorList>
    </citation>
    <scope>NUCLEOTIDE SEQUENCE [LARGE SCALE GENOMIC DNA]</scope>
    <source>
        <strain evidence="2">Bat1K_MPI-CBG_1</strain>
    </source>
</reference>